<evidence type="ECO:0000256" key="8">
    <source>
        <dbReference type="ARBA" id="ARBA00030128"/>
    </source>
</evidence>
<evidence type="ECO:0000256" key="3">
    <source>
        <dbReference type="ARBA" id="ARBA00016296"/>
    </source>
</evidence>
<dbReference type="FunFam" id="3.30.63.10:FF:000002">
    <property type="entry name" value="Guanylate kinase 1"/>
    <property type="match status" value="1"/>
</dbReference>
<keyword evidence="6 9" id="KW-0418">Kinase</keyword>
<dbReference type="Proteomes" id="UP000807825">
    <property type="component" value="Unassembled WGS sequence"/>
</dbReference>
<dbReference type="SMART" id="SM00072">
    <property type="entry name" value="GuKc"/>
    <property type="match status" value="1"/>
</dbReference>
<dbReference type="InterPro" id="IPR008145">
    <property type="entry name" value="GK/Ca_channel_bsu"/>
</dbReference>
<feature type="binding site" evidence="9">
    <location>
        <begin position="11"/>
        <end position="18"/>
    </location>
    <ligand>
        <name>ATP</name>
        <dbReference type="ChEBI" id="CHEBI:30616"/>
    </ligand>
</feature>
<evidence type="ECO:0000313" key="11">
    <source>
        <dbReference type="EMBL" id="MBI5248399.1"/>
    </source>
</evidence>
<keyword evidence="7 9" id="KW-0067">ATP-binding</keyword>
<comment type="similarity">
    <text evidence="1 9">Belongs to the guanylate kinase family.</text>
</comment>
<dbReference type="Gene3D" id="3.30.63.10">
    <property type="entry name" value="Guanylate Kinase phosphate binding domain"/>
    <property type="match status" value="1"/>
</dbReference>
<evidence type="ECO:0000256" key="2">
    <source>
        <dbReference type="ARBA" id="ARBA00012961"/>
    </source>
</evidence>
<keyword evidence="9" id="KW-0963">Cytoplasm</keyword>
<keyword evidence="4 9" id="KW-0808">Transferase</keyword>
<evidence type="ECO:0000256" key="6">
    <source>
        <dbReference type="ARBA" id="ARBA00022777"/>
    </source>
</evidence>
<dbReference type="InterPro" id="IPR008144">
    <property type="entry name" value="Guanylate_kin-like_dom"/>
</dbReference>
<dbReference type="InterPro" id="IPR017665">
    <property type="entry name" value="Guanylate_kinase"/>
</dbReference>
<evidence type="ECO:0000256" key="7">
    <source>
        <dbReference type="ARBA" id="ARBA00022840"/>
    </source>
</evidence>
<evidence type="ECO:0000256" key="4">
    <source>
        <dbReference type="ARBA" id="ARBA00022679"/>
    </source>
</evidence>
<comment type="catalytic activity">
    <reaction evidence="9">
        <text>GMP + ATP = GDP + ADP</text>
        <dbReference type="Rhea" id="RHEA:20780"/>
        <dbReference type="ChEBI" id="CHEBI:30616"/>
        <dbReference type="ChEBI" id="CHEBI:58115"/>
        <dbReference type="ChEBI" id="CHEBI:58189"/>
        <dbReference type="ChEBI" id="CHEBI:456216"/>
        <dbReference type="EC" id="2.7.4.8"/>
    </reaction>
</comment>
<dbReference type="GO" id="GO:0004385">
    <property type="term" value="F:GMP kinase activity"/>
    <property type="evidence" value="ECO:0007669"/>
    <property type="project" value="UniProtKB-UniRule"/>
</dbReference>
<dbReference type="PROSITE" id="PS00856">
    <property type="entry name" value="GUANYLATE_KINASE_1"/>
    <property type="match status" value="1"/>
</dbReference>
<dbReference type="HAMAP" id="MF_00328">
    <property type="entry name" value="Guanylate_kinase"/>
    <property type="match status" value="1"/>
</dbReference>
<name>A0A9D6Z244_9BACT</name>
<dbReference type="PANTHER" id="PTHR23117">
    <property type="entry name" value="GUANYLATE KINASE-RELATED"/>
    <property type="match status" value="1"/>
</dbReference>
<protein>
    <recommendedName>
        <fullName evidence="3 9">Guanylate kinase</fullName>
        <ecNumber evidence="2 9">2.7.4.8</ecNumber>
    </recommendedName>
    <alternativeName>
        <fullName evidence="8 9">GMP kinase</fullName>
    </alternativeName>
</protein>
<accession>A0A9D6Z244</accession>
<comment type="caution">
    <text evidence="11">The sequence shown here is derived from an EMBL/GenBank/DDBJ whole genome shotgun (WGS) entry which is preliminary data.</text>
</comment>
<dbReference type="InterPro" id="IPR027417">
    <property type="entry name" value="P-loop_NTPase"/>
</dbReference>
<feature type="domain" description="Guanylate kinase-like" evidence="10">
    <location>
        <begin position="4"/>
        <end position="182"/>
    </location>
</feature>
<dbReference type="GO" id="GO:0005829">
    <property type="term" value="C:cytosol"/>
    <property type="evidence" value="ECO:0007669"/>
    <property type="project" value="TreeGrafter"/>
</dbReference>
<comment type="subcellular location">
    <subcellularLocation>
        <location evidence="9">Cytoplasm</location>
    </subcellularLocation>
</comment>
<dbReference type="EMBL" id="JACRDE010000083">
    <property type="protein sequence ID" value="MBI5248399.1"/>
    <property type="molecule type" value="Genomic_DNA"/>
</dbReference>
<dbReference type="SUPFAM" id="SSF52540">
    <property type="entry name" value="P-loop containing nucleoside triphosphate hydrolases"/>
    <property type="match status" value="1"/>
</dbReference>
<comment type="function">
    <text evidence="9">Essential for recycling GMP and indirectly, cGMP.</text>
</comment>
<dbReference type="PROSITE" id="PS50052">
    <property type="entry name" value="GUANYLATE_KINASE_2"/>
    <property type="match status" value="1"/>
</dbReference>
<reference evidence="11" key="1">
    <citation type="submission" date="2020-07" db="EMBL/GenBank/DDBJ databases">
        <title>Huge and variable diversity of episymbiotic CPR bacteria and DPANN archaea in groundwater ecosystems.</title>
        <authorList>
            <person name="He C.Y."/>
            <person name="Keren R."/>
            <person name="Whittaker M."/>
            <person name="Farag I.F."/>
            <person name="Doudna J."/>
            <person name="Cate J.H.D."/>
            <person name="Banfield J.F."/>
        </authorList>
    </citation>
    <scope>NUCLEOTIDE SEQUENCE</scope>
    <source>
        <strain evidence="11">NC_groundwater_1664_Pr3_B-0.1um_52_9</strain>
    </source>
</reference>
<dbReference type="Gene3D" id="3.40.50.300">
    <property type="entry name" value="P-loop containing nucleotide triphosphate hydrolases"/>
    <property type="match status" value="1"/>
</dbReference>
<keyword evidence="5 9" id="KW-0547">Nucleotide-binding</keyword>
<proteinExistence type="inferred from homology"/>
<dbReference type="CDD" id="cd00071">
    <property type="entry name" value="GMPK"/>
    <property type="match status" value="1"/>
</dbReference>
<organism evidence="11 12">
    <name type="scientific">Desulfomonile tiedjei</name>
    <dbReference type="NCBI Taxonomy" id="2358"/>
    <lineage>
        <taxon>Bacteria</taxon>
        <taxon>Pseudomonadati</taxon>
        <taxon>Thermodesulfobacteriota</taxon>
        <taxon>Desulfomonilia</taxon>
        <taxon>Desulfomonilales</taxon>
        <taxon>Desulfomonilaceae</taxon>
        <taxon>Desulfomonile</taxon>
    </lineage>
</organism>
<evidence type="ECO:0000256" key="5">
    <source>
        <dbReference type="ARBA" id="ARBA00022741"/>
    </source>
</evidence>
<dbReference type="PANTHER" id="PTHR23117:SF13">
    <property type="entry name" value="GUANYLATE KINASE"/>
    <property type="match status" value="1"/>
</dbReference>
<evidence type="ECO:0000313" key="12">
    <source>
        <dbReference type="Proteomes" id="UP000807825"/>
    </source>
</evidence>
<dbReference type="NCBIfam" id="TIGR03263">
    <property type="entry name" value="guanyl_kin"/>
    <property type="match status" value="1"/>
</dbReference>
<dbReference type="AlphaFoldDB" id="A0A9D6Z244"/>
<sequence length="190" mass="21319">MAKGALYVISAPSGAGKSTLINRIRPMFPDMLYSISCTTRSPRKDEAQGVDYFFVSREQFKSMIKNNEFLEWKEVHGNLYGTPAAFVSEAVDSGRSVILDIDVEGAREVFSKFKGAVGIFITVPNMAVLEERLRSRGTDSEASIRIRMINAGHEMELAPVFRYQVVNDRLDNAVEELASILNEQTSRCWK</sequence>
<evidence type="ECO:0000256" key="9">
    <source>
        <dbReference type="HAMAP-Rule" id="MF_00328"/>
    </source>
</evidence>
<gene>
    <name evidence="9 11" type="primary">gmk</name>
    <name evidence="11" type="ORF">HY912_02795</name>
</gene>
<dbReference type="Pfam" id="PF00625">
    <property type="entry name" value="Guanylate_kin"/>
    <property type="match status" value="1"/>
</dbReference>
<evidence type="ECO:0000259" key="10">
    <source>
        <dbReference type="PROSITE" id="PS50052"/>
    </source>
</evidence>
<dbReference type="EC" id="2.7.4.8" evidence="2 9"/>
<dbReference type="GO" id="GO:0005524">
    <property type="term" value="F:ATP binding"/>
    <property type="evidence" value="ECO:0007669"/>
    <property type="project" value="UniProtKB-UniRule"/>
</dbReference>
<evidence type="ECO:0000256" key="1">
    <source>
        <dbReference type="ARBA" id="ARBA00005790"/>
    </source>
</evidence>
<dbReference type="InterPro" id="IPR020590">
    <property type="entry name" value="Guanylate_kinase_CS"/>
</dbReference>